<evidence type="ECO:0000256" key="9">
    <source>
        <dbReference type="SAM" id="MobiDB-lite"/>
    </source>
</evidence>
<evidence type="ECO:0000256" key="1">
    <source>
        <dbReference type="ARBA" id="ARBA00007613"/>
    </source>
</evidence>
<dbReference type="NCBIfam" id="TIGR01845">
    <property type="entry name" value="outer_NodT"/>
    <property type="match status" value="1"/>
</dbReference>
<dbReference type="Gene3D" id="2.20.200.10">
    <property type="entry name" value="Outer membrane efflux proteins (OEP)"/>
    <property type="match status" value="1"/>
</dbReference>
<keyword evidence="3 8" id="KW-0812">Transmembrane</keyword>
<dbReference type="SUPFAM" id="SSF56954">
    <property type="entry name" value="Outer membrane efflux proteins (OEP)"/>
    <property type="match status" value="1"/>
</dbReference>
<evidence type="ECO:0000256" key="2">
    <source>
        <dbReference type="ARBA" id="ARBA00022452"/>
    </source>
</evidence>
<evidence type="ECO:0000256" key="3">
    <source>
        <dbReference type="ARBA" id="ARBA00022692"/>
    </source>
</evidence>
<dbReference type="GO" id="GO:0009279">
    <property type="term" value="C:cell outer membrane"/>
    <property type="evidence" value="ECO:0007669"/>
    <property type="project" value="UniProtKB-SubCell"/>
</dbReference>
<evidence type="ECO:0000256" key="7">
    <source>
        <dbReference type="ARBA" id="ARBA00023288"/>
    </source>
</evidence>
<dbReference type="EMBL" id="FNKJ01000003">
    <property type="protein sequence ID" value="SDQ91534.1"/>
    <property type="molecule type" value="Genomic_DNA"/>
</dbReference>
<reference evidence="11" key="1">
    <citation type="submission" date="2016-10" db="EMBL/GenBank/DDBJ databases">
        <authorList>
            <person name="Varghese N."/>
            <person name="Submissions S."/>
        </authorList>
    </citation>
    <scope>NUCLEOTIDE SEQUENCE [LARGE SCALE GENOMIC DNA]</scope>
    <source>
        <strain evidence="11">BS3775</strain>
    </source>
</reference>
<comment type="similarity">
    <text evidence="1 8">Belongs to the outer membrane factor (OMF) (TC 1.B.17) family.</text>
</comment>
<dbReference type="AlphaFoldDB" id="A0A1H1ESK7"/>
<evidence type="ECO:0000256" key="4">
    <source>
        <dbReference type="ARBA" id="ARBA00023136"/>
    </source>
</evidence>
<name>A0A1H1ESK7_9PSED</name>
<keyword evidence="6" id="KW-0998">Cell outer membrane</keyword>
<keyword evidence="2 8" id="KW-1134">Transmembrane beta strand</keyword>
<proteinExistence type="inferred from homology"/>
<dbReference type="OrthoDB" id="9770517at2"/>
<evidence type="ECO:0000313" key="10">
    <source>
        <dbReference type="EMBL" id="SDQ91534.1"/>
    </source>
</evidence>
<keyword evidence="5 8" id="KW-0564">Palmitate</keyword>
<dbReference type="PROSITE" id="PS51257">
    <property type="entry name" value="PROKAR_LIPOPROTEIN"/>
    <property type="match status" value="1"/>
</dbReference>
<dbReference type="Proteomes" id="UP000199570">
    <property type="component" value="Unassembled WGS sequence"/>
</dbReference>
<dbReference type="InterPro" id="IPR003423">
    <property type="entry name" value="OMP_efflux"/>
</dbReference>
<sequence length="478" mass="52769">MRKPPFPLLLCLGLAGCMVGPDYQHPNIDTPAAYRYADKEAKNLSNTLWWEQFQDPVLNDLIRTALLENKDIKIAAARVEEFQGRYGQTRSLLFPQVGLGAQGQRSRSQRDTGPVPLDPSVDPVFNNYQAILSVNWELDIWGRLRRLDESARADLLASEEGRRSVILSLVASVASSYVTLRDLDRELEIARTTAKARGESYEIFKLRYGAGTISEMELAQNQSEFERTQASVAQFEPLVAQQENALAVLLGRNPGPIIRGRDLAQLNLPTVPAGLPSDLLERRPDLRQAELNLISANAQIGAAKAQYFPTISLTGLLGSASTQLSNLFTGPASTWSYGVAASMPIFTAGGIAGQVQQAEAFQKQALLTYQQAIQSAFRDVENALVASSKSREQMDYQARQVEALSTYAHYARLRYDNGYTSYIEVLDAERSLFDAELNYTRTRGSVFTNMIDLYKATGGGWVSEADKLTVVGKDKPGQ</sequence>
<evidence type="ECO:0000256" key="8">
    <source>
        <dbReference type="RuleBase" id="RU362097"/>
    </source>
</evidence>
<keyword evidence="7 8" id="KW-0449">Lipoprotein</keyword>
<dbReference type="GO" id="GO:0015562">
    <property type="term" value="F:efflux transmembrane transporter activity"/>
    <property type="evidence" value="ECO:0007669"/>
    <property type="project" value="InterPro"/>
</dbReference>
<keyword evidence="11" id="KW-1185">Reference proteome</keyword>
<dbReference type="Gene3D" id="1.20.1600.10">
    <property type="entry name" value="Outer membrane efflux proteins (OEP)"/>
    <property type="match status" value="1"/>
</dbReference>
<dbReference type="PANTHER" id="PTHR30203">
    <property type="entry name" value="OUTER MEMBRANE CATION EFFLUX PROTEIN"/>
    <property type="match status" value="1"/>
</dbReference>
<evidence type="ECO:0000313" key="11">
    <source>
        <dbReference type="Proteomes" id="UP000199570"/>
    </source>
</evidence>
<dbReference type="PANTHER" id="PTHR30203:SF33">
    <property type="entry name" value="BLR4455 PROTEIN"/>
    <property type="match status" value="1"/>
</dbReference>
<protein>
    <submittedName>
        <fullName evidence="10">Outer membrane protein, multidrug efflux system</fullName>
    </submittedName>
</protein>
<dbReference type="Pfam" id="PF02321">
    <property type="entry name" value="OEP"/>
    <property type="match status" value="2"/>
</dbReference>
<gene>
    <name evidence="10" type="ORF">SAMN04490195_2327</name>
</gene>
<evidence type="ECO:0000256" key="5">
    <source>
        <dbReference type="ARBA" id="ARBA00023139"/>
    </source>
</evidence>
<dbReference type="InterPro" id="IPR010131">
    <property type="entry name" value="MdtP/NodT-like"/>
</dbReference>
<feature type="region of interest" description="Disordered" evidence="9">
    <location>
        <begin position="100"/>
        <end position="119"/>
    </location>
</feature>
<organism evidence="10 11">
    <name type="scientific">Pseudomonas moorei</name>
    <dbReference type="NCBI Taxonomy" id="395599"/>
    <lineage>
        <taxon>Bacteria</taxon>
        <taxon>Pseudomonadati</taxon>
        <taxon>Pseudomonadota</taxon>
        <taxon>Gammaproteobacteria</taxon>
        <taxon>Pseudomonadales</taxon>
        <taxon>Pseudomonadaceae</taxon>
        <taxon>Pseudomonas</taxon>
    </lineage>
</organism>
<evidence type="ECO:0000256" key="6">
    <source>
        <dbReference type="ARBA" id="ARBA00023237"/>
    </source>
</evidence>
<dbReference type="RefSeq" id="WP_090321644.1">
    <property type="nucleotide sequence ID" value="NZ_FNKJ01000003.1"/>
</dbReference>
<keyword evidence="4 8" id="KW-0472">Membrane</keyword>
<accession>A0A1H1ESK7</accession>
<comment type="subcellular location">
    <subcellularLocation>
        <location evidence="8">Cell outer membrane</location>
        <topology evidence="8">Lipid-anchor</topology>
    </subcellularLocation>
</comment>